<dbReference type="InterPro" id="IPR001296">
    <property type="entry name" value="Glyco_trans_1"/>
</dbReference>
<accession>A0A2S3UTM1</accession>
<reference evidence="2 3" key="1">
    <citation type="submission" date="2018-01" db="EMBL/GenBank/DDBJ databases">
        <title>Genomic Encyclopedia of Archaeal and Bacterial Type Strains, Phase II (KMG-II): from individual species to whole genera.</title>
        <authorList>
            <person name="Goeker M."/>
        </authorList>
    </citation>
    <scope>NUCLEOTIDE SEQUENCE [LARGE SCALE GENOMIC DNA]</scope>
    <source>
        <strain evidence="2 3">DSM 17023</strain>
    </source>
</reference>
<protein>
    <submittedName>
        <fullName evidence="2">Glycosyltransferase involved in cell wall biosynthesis</fullName>
    </submittedName>
</protein>
<keyword evidence="3" id="KW-1185">Reference proteome</keyword>
<sequence length="388" mass="43760">MTAVSMPTQMPGDGIPLSKLRILYVQPATKSFAGIERVVDEICTELALKYGDTFEIDVLYLSRFDNYEVKDKPYNYIQMEIGGRWDLVRNLRSAIGSKPYDLVVIPQVEPTVIAWFACLGLGRKFAMHLHGNPRLEQSHLKAKILFFIMKTLVLNRLSGVFGTSPKQLETFKTLFPSDTPHFWTPNPVRRFDVDDVPIRRDKDVVTYVKVGRFAYQKGQDILIDAFSKLYELRKNVRLKIVGYGAGESEIKSQIARLGLQDVVSIEHHPSTPQVPLSKSDIYVSTSRWEGWSLAICEALRFGLPVVSIDCEFGPSDILVDQRLGRLVPLPGGDGLVDAMLYYCDNIETERAHSHYRKEFIDRFSSGEVVHVHAKALGAAALERPQISA</sequence>
<keyword evidence="2" id="KW-0808">Transferase</keyword>
<dbReference type="AlphaFoldDB" id="A0A2S3UTM1"/>
<organism evidence="2 3">
    <name type="scientific">Roseibium marinum</name>
    <dbReference type="NCBI Taxonomy" id="281252"/>
    <lineage>
        <taxon>Bacteria</taxon>
        <taxon>Pseudomonadati</taxon>
        <taxon>Pseudomonadota</taxon>
        <taxon>Alphaproteobacteria</taxon>
        <taxon>Hyphomicrobiales</taxon>
        <taxon>Stappiaceae</taxon>
        <taxon>Roseibium</taxon>
    </lineage>
</organism>
<name>A0A2S3UTM1_9HYPH</name>
<dbReference type="RefSeq" id="WP_103223018.1">
    <property type="nucleotide sequence ID" value="NZ_PPCN01000005.1"/>
</dbReference>
<feature type="domain" description="Glycosyl transferase family 1" evidence="1">
    <location>
        <begin position="200"/>
        <end position="350"/>
    </location>
</feature>
<comment type="caution">
    <text evidence="2">The sequence shown here is derived from an EMBL/GenBank/DDBJ whole genome shotgun (WGS) entry which is preliminary data.</text>
</comment>
<evidence type="ECO:0000259" key="1">
    <source>
        <dbReference type="Pfam" id="PF00534"/>
    </source>
</evidence>
<dbReference type="GO" id="GO:0016757">
    <property type="term" value="F:glycosyltransferase activity"/>
    <property type="evidence" value="ECO:0007669"/>
    <property type="project" value="InterPro"/>
</dbReference>
<dbReference type="Gene3D" id="3.40.50.2000">
    <property type="entry name" value="Glycogen Phosphorylase B"/>
    <property type="match status" value="2"/>
</dbReference>
<dbReference type="EMBL" id="PPCN01000005">
    <property type="protein sequence ID" value="POF31077.1"/>
    <property type="molecule type" value="Genomic_DNA"/>
</dbReference>
<dbReference type="Proteomes" id="UP000236959">
    <property type="component" value="Unassembled WGS sequence"/>
</dbReference>
<proteinExistence type="predicted"/>
<dbReference type="OrthoDB" id="9790710at2"/>
<dbReference type="SUPFAM" id="SSF53756">
    <property type="entry name" value="UDP-Glycosyltransferase/glycogen phosphorylase"/>
    <property type="match status" value="1"/>
</dbReference>
<dbReference type="PANTHER" id="PTHR12526">
    <property type="entry name" value="GLYCOSYLTRANSFERASE"/>
    <property type="match status" value="1"/>
</dbReference>
<evidence type="ECO:0000313" key="2">
    <source>
        <dbReference type="EMBL" id="POF31077.1"/>
    </source>
</evidence>
<gene>
    <name evidence="2" type="ORF">CLV41_105257</name>
</gene>
<dbReference type="PANTHER" id="PTHR12526:SF630">
    <property type="entry name" value="GLYCOSYLTRANSFERASE"/>
    <property type="match status" value="1"/>
</dbReference>
<evidence type="ECO:0000313" key="3">
    <source>
        <dbReference type="Proteomes" id="UP000236959"/>
    </source>
</evidence>
<dbReference type="Pfam" id="PF00534">
    <property type="entry name" value="Glycos_transf_1"/>
    <property type="match status" value="1"/>
</dbReference>